<dbReference type="AlphaFoldDB" id="N8Y9S1"/>
<sequence>MQANFYIDIRILDSADDGELALPHLRNQIYNIVHGAFRELPERFALALEISPRQQRKMQATELKYGRKPSNQYDILRIFSAEKNELEQLIENIKSHWKIQDYAVLSQAALDVPTAKITGWKSYNRFRIPTLKMERNLPSNPEQKTLHQRRLEIARRLPYFRVKSQSTGQLFTVPIDIRDVELSDTKDMGNGLPDSYGLARQTQPFALPVFEVI</sequence>
<dbReference type="HOGENOM" id="CLU_1371033_0_0_6"/>
<dbReference type="eggNOG" id="ENOG503360Y">
    <property type="taxonomic scope" value="Bacteria"/>
</dbReference>
<dbReference type="InterPro" id="IPR013396">
    <property type="entry name" value="CRISPR-assoc_prot_Csy4"/>
</dbReference>
<dbReference type="GO" id="GO:0004519">
    <property type="term" value="F:endonuclease activity"/>
    <property type="evidence" value="ECO:0007669"/>
    <property type="project" value="InterPro"/>
</dbReference>
<dbReference type="Pfam" id="PF09618">
    <property type="entry name" value="Cas_Csy4"/>
    <property type="match status" value="1"/>
</dbReference>
<evidence type="ECO:0000313" key="2">
    <source>
        <dbReference type="Proteomes" id="UP000013117"/>
    </source>
</evidence>
<dbReference type="Proteomes" id="UP000013117">
    <property type="component" value="Unassembled WGS sequence"/>
</dbReference>
<dbReference type="PATRIC" id="fig|1120926.3.peg.2152"/>
<gene>
    <name evidence="1" type="ORF">F960_02229</name>
</gene>
<accession>N8Y9S1</accession>
<reference evidence="1 2" key="1">
    <citation type="submission" date="2013-02" db="EMBL/GenBank/DDBJ databases">
        <title>The Genome Sequence of Acinetobacter gerneri CIP 107464.</title>
        <authorList>
            <consortium name="The Broad Institute Genome Sequencing Platform"/>
            <consortium name="The Broad Institute Genome Sequencing Center for Infectious Disease"/>
            <person name="Cerqueira G."/>
            <person name="Feldgarden M."/>
            <person name="Courvalin P."/>
            <person name="Perichon B."/>
            <person name="Grillot-Courvalin C."/>
            <person name="Clermont D."/>
            <person name="Rocha E."/>
            <person name="Yoon E.-J."/>
            <person name="Nemec A."/>
            <person name="Walker B."/>
            <person name="Young S.K."/>
            <person name="Zeng Q."/>
            <person name="Gargeya S."/>
            <person name="Fitzgerald M."/>
            <person name="Haas B."/>
            <person name="Abouelleil A."/>
            <person name="Alvarado L."/>
            <person name="Arachchi H.M."/>
            <person name="Berlin A.M."/>
            <person name="Chapman S.B."/>
            <person name="Dewar J."/>
            <person name="Goldberg J."/>
            <person name="Griggs A."/>
            <person name="Gujja S."/>
            <person name="Hansen M."/>
            <person name="Howarth C."/>
            <person name="Imamovic A."/>
            <person name="Larimer J."/>
            <person name="McCowan C."/>
            <person name="Murphy C."/>
            <person name="Neiman D."/>
            <person name="Pearson M."/>
            <person name="Priest M."/>
            <person name="Roberts A."/>
            <person name="Saif S."/>
            <person name="Shea T."/>
            <person name="Sisk P."/>
            <person name="Sykes S."/>
            <person name="Wortman J."/>
            <person name="Nusbaum C."/>
            <person name="Birren B."/>
        </authorList>
    </citation>
    <scope>NUCLEOTIDE SEQUENCE [LARGE SCALE GENOMIC DNA]</scope>
    <source>
        <strain evidence="1 2">CIP 107464</strain>
    </source>
</reference>
<dbReference type="STRING" id="202952.GCA_000747725_02569"/>
<comment type="caution">
    <text evidence="1">The sequence shown here is derived from an EMBL/GenBank/DDBJ whole genome shotgun (WGS) entry which is preliminary data.</text>
</comment>
<proteinExistence type="predicted"/>
<dbReference type="RefSeq" id="WP_004863330.1">
    <property type="nucleotide sequence ID" value="NZ_ASYY01000098.1"/>
</dbReference>
<name>N8Y9S1_9GAMM</name>
<protein>
    <submittedName>
        <fullName evidence="1">CRISPR-associated protein cas6/csy4, subtype I-f/ypest</fullName>
    </submittedName>
</protein>
<dbReference type="InterPro" id="IPR042564">
    <property type="entry name" value="CRISPR-Cas6/Csy4_sf"/>
</dbReference>
<keyword evidence="2" id="KW-1185">Reference proteome</keyword>
<dbReference type="GeneID" id="84209571"/>
<dbReference type="GO" id="GO:0043571">
    <property type="term" value="P:maintenance of CRISPR repeat elements"/>
    <property type="evidence" value="ECO:0007669"/>
    <property type="project" value="InterPro"/>
</dbReference>
<dbReference type="OrthoDB" id="5465456at2"/>
<organism evidence="1 2">
    <name type="scientific">Acinetobacter gerneri DSM 14967 = CIP 107464 = MTCC 9824</name>
    <dbReference type="NCBI Taxonomy" id="1120926"/>
    <lineage>
        <taxon>Bacteria</taxon>
        <taxon>Pseudomonadati</taxon>
        <taxon>Pseudomonadota</taxon>
        <taxon>Gammaproteobacteria</taxon>
        <taxon>Moraxellales</taxon>
        <taxon>Moraxellaceae</taxon>
        <taxon>Acinetobacter</taxon>
    </lineage>
</organism>
<dbReference type="Gene3D" id="3.30.70.2540">
    <property type="entry name" value="CRISPR-associated endoribonuclease Cas6/Csy4"/>
    <property type="match status" value="1"/>
</dbReference>
<evidence type="ECO:0000313" key="1">
    <source>
        <dbReference type="EMBL" id="ENV33517.1"/>
    </source>
</evidence>
<dbReference type="EMBL" id="APPN01000068">
    <property type="protein sequence ID" value="ENV33517.1"/>
    <property type="molecule type" value="Genomic_DNA"/>
</dbReference>